<keyword evidence="2" id="KW-1185">Reference proteome</keyword>
<gene>
    <name evidence="1" type="ORF">QAD02_019748</name>
</gene>
<dbReference type="EMBL" id="CM056741">
    <property type="protein sequence ID" value="KAJ8683956.1"/>
    <property type="molecule type" value="Genomic_DNA"/>
</dbReference>
<evidence type="ECO:0000313" key="1">
    <source>
        <dbReference type="EMBL" id="KAJ8683956.1"/>
    </source>
</evidence>
<sequence>MKFSEPRPNLQEIIDNLDLNELRGQIETEIRNLWRLQSKSEFLERKLNDDQGSKLINGIGNEFQNVQILEESLPSLGIYERFIVPSRMQMTDLDCMAGPSGLQSGNGQLSGFLLNMHEEDGARSRENSRQLLLNVRRRIENQKRDLIMLYQRLSELETIERLSRHNSGDFIDFGGESDRK</sequence>
<comment type="caution">
    <text evidence="1">The sequence shown here is derived from an EMBL/GenBank/DDBJ whole genome shotgun (WGS) entry which is preliminary data.</text>
</comment>
<dbReference type="Proteomes" id="UP001239111">
    <property type="component" value="Chromosome 1"/>
</dbReference>
<organism evidence="1 2">
    <name type="scientific">Eretmocerus hayati</name>
    <dbReference type="NCBI Taxonomy" id="131215"/>
    <lineage>
        <taxon>Eukaryota</taxon>
        <taxon>Metazoa</taxon>
        <taxon>Ecdysozoa</taxon>
        <taxon>Arthropoda</taxon>
        <taxon>Hexapoda</taxon>
        <taxon>Insecta</taxon>
        <taxon>Pterygota</taxon>
        <taxon>Neoptera</taxon>
        <taxon>Endopterygota</taxon>
        <taxon>Hymenoptera</taxon>
        <taxon>Apocrita</taxon>
        <taxon>Proctotrupomorpha</taxon>
        <taxon>Chalcidoidea</taxon>
        <taxon>Aphelinidae</taxon>
        <taxon>Aphelininae</taxon>
        <taxon>Eretmocerus</taxon>
    </lineage>
</organism>
<protein>
    <submittedName>
        <fullName evidence="1">Uncharacterized protein</fullName>
    </submittedName>
</protein>
<name>A0ACC2PLP1_9HYME</name>
<evidence type="ECO:0000313" key="2">
    <source>
        <dbReference type="Proteomes" id="UP001239111"/>
    </source>
</evidence>
<proteinExistence type="predicted"/>
<accession>A0ACC2PLP1</accession>
<reference evidence="1" key="1">
    <citation type="submission" date="2023-04" db="EMBL/GenBank/DDBJ databases">
        <title>A chromosome-level genome assembly of the parasitoid wasp Eretmocerus hayati.</title>
        <authorList>
            <person name="Zhong Y."/>
            <person name="Liu S."/>
            <person name="Liu Y."/>
        </authorList>
    </citation>
    <scope>NUCLEOTIDE SEQUENCE</scope>
    <source>
        <strain evidence="1">ZJU_SS_LIU_2023</strain>
    </source>
</reference>